<feature type="domain" description="Trimeric autotransporter adhesin YadA-like C-terminal membrane anchor" evidence="13">
    <location>
        <begin position="4372"/>
        <end position="4429"/>
    </location>
</feature>
<dbReference type="Gene3D" id="6.20.50.100">
    <property type="match status" value="2"/>
</dbReference>
<evidence type="ECO:0000256" key="7">
    <source>
        <dbReference type="ARBA" id="ARBA00022729"/>
    </source>
</evidence>
<dbReference type="Gene3D" id="3.30.1300.30">
    <property type="entry name" value="GSPII I/J protein-like"/>
    <property type="match status" value="1"/>
</dbReference>
<dbReference type="Proteomes" id="UP000004211">
    <property type="component" value="Unassembled WGS sequence"/>
</dbReference>
<dbReference type="RefSeq" id="WP_005376911.1">
    <property type="nucleotide sequence ID" value="NZ_AEDR01000027.1"/>
</dbReference>
<dbReference type="CDD" id="cd12820">
    <property type="entry name" value="LbR_YadA-like"/>
    <property type="match status" value="1"/>
</dbReference>
<evidence type="ECO:0000256" key="3">
    <source>
        <dbReference type="ARBA" id="ARBA00005848"/>
    </source>
</evidence>
<evidence type="ECO:0000259" key="13">
    <source>
        <dbReference type="Pfam" id="PF03895"/>
    </source>
</evidence>
<evidence type="ECO:0000256" key="6">
    <source>
        <dbReference type="ARBA" id="ARBA00022692"/>
    </source>
</evidence>
<keyword evidence="8" id="KW-0653">Protein transport</keyword>
<dbReference type="Gene3D" id="1.20.5.170">
    <property type="match status" value="2"/>
</dbReference>
<evidence type="ECO:0000256" key="1">
    <source>
        <dbReference type="ARBA" id="ARBA00004241"/>
    </source>
</evidence>
<feature type="domain" description="Trimeric autotransporter adhesin YadA-like stalk" evidence="15">
    <location>
        <begin position="4290"/>
        <end position="4324"/>
    </location>
</feature>
<feature type="region of interest" description="Disordered" evidence="12">
    <location>
        <begin position="1899"/>
        <end position="1976"/>
    </location>
</feature>
<dbReference type="PANTHER" id="PTHR24637:SF417">
    <property type="entry name" value="COL_CUTICLE_N DOMAIN-CONTAINING PROTEIN"/>
    <property type="match status" value="1"/>
</dbReference>
<keyword evidence="5" id="KW-1134">Transmembrane beta strand</keyword>
<dbReference type="GO" id="GO:0009279">
    <property type="term" value="C:cell outer membrane"/>
    <property type="evidence" value="ECO:0007669"/>
    <property type="project" value="UniProtKB-SubCell"/>
</dbReference>
<feature type="domain" description="Trimeric autotransporter adhesin YadA-like head" evidence="14">
    <location>
        <begin position="184"/>
        <end position="203"/>
    </location>
</feature>
<dbReference type="Gene3D" id="2.20.70.140">
    <property type="match status" value="2"/>
</dbReference>
<dbReference type="CDD" id="cd14686">
    <property type="entry name" value="bZIP"/>
    <property type="match status" value="1"/>
</dbReference>
<dbReference type="InterPro" id="IPR045584">
    <property type="entry name" value="Pilin-like"/>
</dbReference>
<comment type="subcellular location">
    <subcellularLocation>
        <location evidence="2">Cell outer membrane</location>
    </subcellularLocation>
    <subcellularLocation>
        <location evidence="1">Cell surface</location>
    </subcellularLocation>
</comment>
<feature type="domain" description="Trimeric autotransporter adhesin YadA-like stalk" evidence="15">
    <location>
        <begin position="3418"/>
        <end position="3451"/>
    </location>
</feature>
<reference evidence="17 18" key="1">
    <citation type="submission" date="2010-08" db="EMBL/GenBank/DDBJ databases">
        <authorList>
            <person name="Durkin A.S."/>
            <person name="Madupu R."/>
            <person name="Torralba M."/>
            <person name="Gillis M."/>
            <person name="Methe B."/>
            <person name="Sutton G."/>
            <person name="Nelson K.E."/>
        </authorList>
    </citation>
    <scope>NUCLEOTIDE SEQUENCE [LARGE SCALE GENOMIC DNA]</scope>
    <source>
        <strain evidence="17 18">ACS-049-V-Sch6</strain>
    </source>
</reference>
<feature type="domain" description="Trimeric autotransporter adhesin YadA-like head" evidence="14">
    <location>
        <begin position="394"/>
        <end position="419"/>
    </location>
</feature>
<evidence type="ECO:0000256" key="5">
    <source>
        <dbReference type="ARBA" id="ARBA00022452"/>
    </source>
</evidence>
<evidence type="ECO:0000313" key="18">
    <source>
        <dbReference type="Proteomes" id="UP000004211"/>
    </source>
</evidence>
<evidence type="ECO:0000256" key="10">
    <source>
        <dbReference type="ARBA" id="ARBA00023237"/>
    </source>
</evidence>
<dbReference type="Pfam" id="PF13018">
    <property type="entry name" value="ESPR"/>
    <property type="match status" value="1"/>
</dbReference>
<feature type="region of interest" description="Disordered" evidence="12">
    <location>
        <begin position="2737"/>
        <end position="2757"/>
    </location>
</feature>
<sequence length="4496" mass="459755">MKHVLRLEFEAFTNMENLIEQHCNNKDYNCVFFQRGFIDSMNKIFKVVWSKTKECYVVVSEVAKNNSGKKKVLASVLAALAVIGAGAAQVDAASFGAGGGNAAADASISIGGGYSGPKTAANDKFAIAIGDNASATGKSSISMGYKAETNGQVSIAIGEESKVKKSEGTAVGPGAVVEERFGAAFGHEAKAQKEYATAIGSGAIGNGYESQAIGRQAETTGIRAVAVGTLAQAKNDNAIAIGNNSLADGTNSIAMGKKNKAHSFDAIAIGNSNNSRSSSAISIGSDNTADVAYGLTDAQYDALPYDVNNLTDSSKTDPRKGLTSAIAIGRSNKAANVETVAIGREVNAMKTGAIGMGSRINATGDYAIAIGNSSGGGTVEAGNYAVAVGFKAKATGGRSIAQGGAATAAADRSIAMGLRSNVQDQKASSTYTYSGTGGAVVGGVNTTTKTIHKGTGTATANDIYDSGDEIAIGTSASVSDESNSAVVIGNGAKTEGNAHYSVVVGKGSYANASDGVVVGQGSYVNARESIAIGQTANVSGTSNVRSQAIGFGATVSGTTAYDALAIGSGAQVTDVTSGVALGSGSDVSRKTSDTKSIGLNTKYVDGTRVRNRSYEATVTAAGDKWDDGAQLGAVSVGNDNQKRQIINVAAGNQDTDAVNVAQLKNVGVRVGADTNTATINGQKVAADFLAYNGQLNIKGDNNRVTTVSENDTNGKDANVNVKFDYDGLVKAKTGSAVTVDQKTDAAGKTYFEIDAAAASKTVLADGKNTTVTGAGTTASPYKVNVEGALTGISSITNNTGGKIEFTTSGTTISGGPVNVSNNKITGVANGDVNATSTDAVNGSQLHAVKTAERHIAPTTTGSEYTVDSNGNVTMTYLDGNNNAVANEKAVIKGIAKNDLSNITNEGKKEITKLGTIVKAGDNVNVSESSDTTTGRTTYTVNAVTPAVYTKADGTKVYKRPDGTFTTNSNLAAGNNVDKGDVITSFMDGNGNTTGGNMVINNVGSAIKNAGNAGDSFLTKLDAANTATPNAAVNVSDLKNTADGLTDKGLKFDANEGGVKTNKLGSTVTVQGSGTLTAGKAYADEYNTANIRTKIEQGTDGNTTINVGLAKELKGINSISNGNSSITLNSNPGGTGNTPAVSITGGNVDVGGNNITNLKSGGDVDSNAANIGDVKKIASDTDTHIKPGTYTVAADKTVTMTYVNGKGETVQANGQDVVAKIDLSGLPTGGTSSTEKVQKAADANGDKNIADVNPKAGDTFGAADATYEVSVSRNAVKDAAREAVTVNNGGTTKADGSYTADTNNPISVTPTKDDNNHNTSYAVTFDGNKAAKQIPLTYKATNGTTTSAAQTVTLDKGLNFTGGDYTTASVGADGKVTFDVNLGTTPTVTDGKPGVPGQAGATGKDGIATVKTVVDTINNSGWKANAKANGGKLDGTATATVVKPGNTVNYAAGKNLIVNQELEKDASNALTGNQTYTYSLNKDIDLTNAGSLTVGDTTVNNGGITIKAPTPAAGATATTDVKLTNTGLDNGGNKIVNVKDGDVSATSTDAVNGSQLHAVKAAERHIKPDTYAVDGNGKVTMKYVDGDNQDVAGEAVITGIAKQDLSNINDAGKKVITGLGSIVEAGDNVTVTSTENATTGQKTYTVNAVTPAVYTTPDGTKLTKDKDGKFHKEGETAEYTGDIITSFENPKAATGQTTKDGGMIVNNIGSAIKNQTPTMPAGQTATYLDKLKAAADAGSNVKNAAVNVSDLHNTAEALKSNELHIRPTVTNRTGETVNQNAGGTAESYKYDSTTKSVTLKYNDGTGAGVTGTEAKIDLSDLANQITSGYTFKTNATENGGKVVNDAATPAAETAVANGGVVNYAAGKNLTVKQDIEKDGTGAATGKQTYTYALADEIGIGEKGQPGVAGKDGVDGKIGVNGKDGSSVVINGKDGSIGMTGPQGKDGKDGINGRDGANISMTSAKGEQVLINRDPAHSADTDKAERIVYVPKDASGNPIQDANGKNIVREVATMDDGLKFTGNNESTVNNNKLNTLVKVQGEGTKEGTNAAGAKEVQTSDGTKFESAKDNIAVVADGTNTLTVKLNKKLKGLDSVQTKTVELGDHTTPGSTTNITYNTGDNRIEYTTPGTTDTKKVATTDDIWTIQGNGTDVAPVNGKVNVKAGENILITTPATADGSMTINAVTPAVYTDKDGNKLTKDKDGKFHKDDGTEVAAADVITSIQDAAGNTTGGHSIVNNVGSAINNHATPGVTSPTYLDKLDAAAGDTKTQNAAVNVTDLKNTADGLTDKGLNFTGNNESTVNKHKLGSLVKVQGEGTKEGTNAAGTKEIQTSDGTKFESAKDNIAVEANNGDTLTVKLNKNLKGLDSVQTKTVELGDHTTPGGTTNITYNTGDNRIEYTTPGTTDTKKVATTDDIWTIQGNGTDVAPVNGKVNVKAGENILITTPTTADGSMTINAVTPAVYTDKDGNKLTKDKDGKFHKSDGTEVAATDVITSIQDAAGNTTGGNSIVNNVGSAIKNQTPTMPAGVTATYLDKLKAAADDTKTQNAAVNVSDLHNTANALKDSELHIAPTAVKSGSTEAKGGVVSGNTNPGAAAQAYKYNATTKQVELTFNDGNGNAVADTKAVIDLSNLPTGGDMSSFHVTSSAESTTVGTHAGDTTQEIKDGKSIDFQAGKNMTVKQTNDSNGNTTINYALDKNLDVESVHVGKDGKDGKIGIDGKGGVDGLNGTNRVDIHVEKGAKGVDGTDGHDGVNGHNGKDGMTRIVYEDKGGKQEVATLNDGLKFTGNNESTVNNHKLNTLVKVQGEGTKEGTNAAGAKEIQTSDGTKFESAKDNIAVVADGTDTLTVKLNKNLKGLDSVQTKTVVLGNPDVANGTTNITYNSGDKRIEYTTPGATGTPETKKVATTDDIWTIQGNGTDVAPVNGKVNVKAGENILITTPTTADGSMTINAVTPAVYTDKDGNKLTKDKDGKFHKSDGTEVAAADVITSIQDAAGNTTGGNSIVNNVGSAIKNQTPTMPAGQTATYLDKLKAAADDTKTQNAAVNVSDLHNTANALKDSELHIAPTAVKTGSTEVKGGTLNAAGTENVYKYDAATKKVTLTYNDGNGKAVADTKAVIDLSELAGSIQNYGFKTNAAGNLKDGTTATATAVASGTTVTYAAGKNLTVEQEIAANGNQTYTYALNKDLTNLDKVVVNGKDGQPGEDGVSITGPKGESAPGAKDGQDGKVGIAGKDGKDAVSISGKDGVGHIGLQGPKGAPGTPGADGASLDISTDHGTQTLVKPEANNDNKSERIVYVPKDKDGNPLKDTDGNVIKREVATMDDGLKFAGDDGTVIKKALGTQLDIIGGADSTKLTDNNIGVNNDGHGKLKVQLAKNIDLTKDGSVTTGNTKVDNGGVTITAPVGGTTTDVKLTNTGLDNGGNKITNVAAGTANTDAVNVKQLKDKVTTVESSDSSIKVVDKNAPGSATYDATKGHQYDITINNQSVVEHAQTPVVYTDKDGHKVYKIVDTAGNVTFNTEEDGTGTTVQPNEVIASMNNGGDSTTTPMKLNNVGSSIQDPNSTDTFLKQLEDANKNTPNGAVNVSDLKKTSDALIDKGLVFDANNADPKTNKLGSKVTIAGTGTLATGENFADKYNTSNIRTNITQDLTTGNTTVEIGLNKNLKGLESVSVPGKDGVDGQDGVSITGKDGANGIDGKVGIGKDGKDAVSISGKDGIGHISLTGPAGKDGKNATADITVKEGKAGVDGKDGITRIVYNDKDGNEHQVATHDDGLKFTGNNESTENKHKLNSVVKVQGEGVTENATSGKLEVNGQEFKSAAGNIAVVADGDKTLTVKMNKDLNLTKDGSLTIGDTKVNNDGITITGGPSVTKTGINAGNKAITNVANGTNDSDAVNVSQLKDSITTVKSSDGSITVTDASSTDPTKGHAYDIKVNSQGVVNNAQLPVVYTDKDGHKLYLVNGQFYKTKTPVPGTDQPVDTGDVIASMNNGGDSTTTPMKLNNVGSSIANETGATFLDKLDSAKTNTPNGAVNVTDLKSTADAIGEKGLNFGAQSGNDIHKNLGEKLEIVGGGTKTDDKYDASNIKTMTKDGKVVIALDKDLKADSVTVGEKGAPGKDGVDGKIGVNGKDGSAVVINGKDGSIGLNGKDGANGITIKGDKGVDGVDGVNGTNGITRIVYQDKDGNNHEVATHDDGMKFAGDDGQTNQDTNPQVIKKHLNKVVDIVGGADKTKLTDNNIGVNNDGGKLRVQLANELSGITKISNGGSSISIADVPAGATSPAVTISGGNLSMGDGTHNNKIVNLAAGTNDTDAVNYKQLKDSRTTVTSQDGSVTITPTPNGDSMNYDLKVNPPLDPRVDQLAEEIGRVGAQGAALSALKPIQYDPLEPTQIMAGYGNYRGNSAIAMGVAHYKNESTLIHGGISWAGGSSHMMANAGVTWKVGNRDSEAAVADRYRKGPISSAYAMQQEMAAMKAQNAGLKGEVSDLKAENEQMKAQIAAMMAKLGL</sequence>
<keyword evidence="7" id="KW-0732">Signal</keyword>
<dbReference type="Gene3D" id="6.10.250.2040">
    <property type="match status" value="1"/>
</dbReference>
<dbReference type="EMBL" id="AEDR01000027">
    <property type="protein sequence ID" value="EFL56190.1"/>
    <property type="molecule type" value="Genomic_DNA"/>
</dbReference>
<dbReference type="eggNOG" id="COG5295">
    <property type="taxonomic scope" value="Bacteria"/>
</dbReference>
<accession>E1L638</accession>
<feature type="domain" description="Trimeric autotransporter adhesin YadA-like stalk" evidence="15">
    <location>
        <begin position="1533"/>
        <end position="1560"/>
    </location>
</feature>
<dbReference type="InterPro" id="IPR005594">
    <property type="entry name" value="YadA_C"/>
</dbReference>
<feature type="domain" description="Trimeric autotransporter adhesin YadA-like head" evidence="14">
    <location>
        <begin position="233"/>
        <end position="257"/>
    </location>
</feature>
<evidence type="ECO:0000256" key="9">
    <source>
        <dbReference type="ARBA" id="ARBA00023136"/>
    </source>
</evidence>
<dbReference type="SUPFAM" id="SSF101967">
    <property type="entry name" value="Adhesin YadA, collagen-binding domain"/>
    <property type="match status" value="7"/>
</dbReference>
<evidence type="ECO:0000259" key="14">
    <source>
        <dbReference type="Pfam" id="PF05658"/>
    </source>
</evidence>
<keyword evidence="4" id="KW-0813">Transport</keyword>
<name>E1L638_9FIRM</name>
<keyword evidence="11" id="KW-0175">Coiled coil</keyword>
<comment type="caution">
    <text evidence="17">The sequence shown here is derived from an EMBL/GenBank/DDBJ whole genome shotgun (WGS) entry which is preliminary data.</text>
</comment>
<dbReference type="GO" id="GO:0009986">
    <property type="term" value="C:cell surface"/>
    <property type="evidence" value="ECO:0007669"/>
    <property type="project" value="UniProtKB-SubCell"/>
</dbReference>
<organism evidence="17 18">
    <name type="scientific">Veillonella atypica ACS-049-V-Sch6</name>
    <dbReference type="NCBI Taxonomy" id="866776"/>
    <lineage>
        <taxon>Bacteria</taxon>
        <taxon>Bacillati</taxon>
        <taxon>Bacillota</taxon>
        <taxon>Negativicutes</taxon>
        <taxon>Veillonellales</taxon>
        <taxon>Veillonellaceae</taxon>
        <taxon>Veillonella</taxon>
    </lineage>
</organism>
<dbReference type="GO" id="GO:0015031">
    <property type="term" value="P:protein transport"/>
    <property type="evidence" value="ECO:0007669"/>
    <property type="project" value="UniProtKB-KW"/>
</dbReference>
<protein>
    <submittedName>
        <fullName evidence="17">Hep/Hag repeat protein</fullName>
    </submittedName>
</protein>
<feature type="region of interest" description="Disordered" evidence="12">
    <location>
        <begin position="3191"/>
        <end position="3230"/>
    </location>
</feature>
<feature type="domain" description="Trimeric autotransporter adhesin YadA-like head" evidence="14">
    <location>
        <begin position="126"/>
        <end position="147"/>
    </location>
</feature>
<evidence type="ECO:0000259" key="16">
    <source>
        <dbReference type="Pfam" id="PF13018"/>
    </source>
</evidence>
<evidence type="ECO:0000313" key="17">
    <source>
        <dbReference type="EMBL" id="EFL56190.1"/>
    </source>
</evidence>
<dbReference type="Gene3D" id="2.150.10.10">
    <property type="entry name" value="Serralysin-like metalloprotease, C-terminal"/>
    <property type="match status" value="6"/>
</dbReference>
<dbReference type="InterPro" id="IPR024973">
    <property type="entry name" value="ESPR"/>
</dbReference>
<evidence type="ECO:0000256" key="11">
    <source>
        <dbReference type="SAM" id="Coils"/>
    </source>
</evidence>
<feature type="coiled-coil region" evidence="11">
    <location>
        <begin position="4459"/>
        <end position="4493"/>
    </location>
</feature>
<feature type="compositionally biased region" description="Polar residues" evidence="12">
    <location>
        <begin position="3265"/>
        <end position="3275"/>
    </location>
</feature>
<evidence type="ECO:0000256" key="4">
    <source>
        <dbReference type="ARBA" id="ARBA00022448"/>
    </source>
</evidence>
<evidence type="ECO:0000256" key="8">
    <source>
        <dbReference type="ARBA" id="ARBA00022927"/>
    </source>
</evidence>
<dbReference type="InterPro" id="IPR008160">
    <property type="entry name" value="Collagen"/>
</dbReference>
<keyword evidence="6" id="KW-0812">Transmembrane</keyword>
<evidence type="ECO:0000256" key="2">
    <source>
        <dbReference type="ARBA" id="ARBA00004442"/>
    </source>
</evidence>
<feature type="domain" description="Trimeric autotransporter adhesin YadA-like stalk" evidence="15">
    <location>
        <begin position="823"/>
        <end position="850"/>
    </location>
</feature>
<feature type="domain" description="Trimeric autotransporter adhesin YadA-like head" evidence="14">
    <location>
        <begin position="207"/>
        <end position="230"/>
    </location>
</feature>
<dbReference type="SUPFAM" id="SSF54523">
    <property type="entry name" value="Pili subunits"/>
    <property type="match status" value="1"/>
</dbReference>
<dbReference type="Pfam" id="PF01391">
    <property type="entry name" value="Collagen"/>
    <property type="match status" value="1"/>
</dbReference>
<feature type="domain" description="ESPR" evidence="16">
    <location>
        <begin position="41"/>
        <end position="85"/>
    </location>
</feature>
<dbReference type="InterPro" id="IPR011049">
    <property type="entry name" value="Serralysin-like_metalloprot_C"/>
</dbReference>
<evidence type="ECO:0000259" key="15">
    <source>
        <dbReference type="Pfam" id="PF05662"/>
    </source>
</evidence>
<dbReference type="PANTHER" id="PTHR24637">
    <property type="entry name" value="COLLAGEN"/>
    <property type="match status" value="1"/>
</dbReference>
<feature type="domain" description="Trimeric autotransporter adhesin YadA-like stalk" evidence="15">
    <location>
        <begin position="3874"/>
        <end position="3912"/>
    </location>
</feature>
<dbReference type="InterPro" id="IPR008640">
    <property type="entry name" value="Adhesin_Head_dom"/>
</dbReference>
<dbReference type="InterPro" id="IPR008635">
    <property type="entry name" value="Coiled_stalk_dom"/>
</dbReference>
<proteinExistence type="inferred from homology"/>
<feature type="region of interest" description="Disordered" evidence="12">
    <location>
        <begin position="3244"/>
        <end position="3287"/>
    </location>
</feature>
<keyword evidence="10" id="KW-0998">Cell outer membrane</keyword>
<comment type="similarity">
    <text evidence="3">Belongs to the autotransporter-2 (AT-2) (TC 1.B.40) family.</text>
</comment>
<keyword evidence="9" id="KW-0472">Membrane</keyword>
<dbReference type="Pfam" id="PF05662">
    <property type="entry name" value="YadA_stalk"/>
    <property type="match status" value="6"/>
</dbReference>
<evidence type="ECO:0000256" key="12">
    <source>
        <dbReference type="SAM" id="MobiDB-lite"/>
    </source>
</evidence>
<feature type="domain" description="Trimeric autotransporter adhesin YadA-like stalk" evidence="15">
    <location>
        <begin position="644"/>
        <end position="685"/>
    </location>
</feature>
<dbReference type="Pfam" id="PF03895">
    <property type="entry name" value="YadA_anchor"/>
    <property type="match status" value="1"/>
</dbReference>
<dbReference type="Pfam" id="PF05658">
    <property type="entry name" value="YadA_head"/>
    <property type="match status" value="5"/>
</dbReference>
<gene>
    <name evidence="17" type="ORF">HMPREF9321_0943</name>
</gene>